<dbReference type="Proteomes" id="UP000186922">
    <property type="component" value="Unassembled WGS sequence"/>
</dbReference>
<name>A0A1D1V7W8_RAMVA</name>
<gene>
    <name evidence="1" type="primary">RvY_08363-1</name>
    <name evidence="1" type="synonym">RvY_08363.1</name>
    <name evidence="1" type="ORF">RvY_08363</name>
</gene>
<accession>A0A1D1V7W8</accession>
<protein>
    <submittedName>
        <fullName evidence="1">Uncharacterized protein</fullName>
    </submittedName>
</protein>
<dbReference type="AlphaFoldDB" id="A0A1D1V7W8"/>
<comment type="caution">
    <text evidence="1">The sequence shown here is derived from an EMBL/GenBank/DDBJ whole genome shotgun (WGS) entry which is preliminary data.</text>
</comment>
<sequence>MGLVELSQQVTKLRGRVRSGELGHLETIRLSHTQLVQLLVSTLKAGCNRMTSRLFSPVVDIAAYVWQMLIYGTCIKGSESSSQTAKSPVACQQMARRSPQKLPLVLEPNRSCPKEALGNSSTTVPAQCVESTHAATQLQMDQYFIA</sequence>
<reference evidence="1 2" key="1">
    <citation type="journal article" date="2016" name="Nat. Commun.">
        <title>Extremotolerant tardigrade genome and improved radiotolerance of human cultured cells by tardigrade-unique protein.</title>
        <authorList>
            <person name="Hashimoto T."/>
            <person name="Horikawa D.D."/>
            <person name="Saito Y."/>
            <person name="Kuwahara H."/>
            <person name="Kozuka-Hata H."/>
            <person name="Shin-I T."/>
            <person name="Minakuchi Y."/>
            <person name="Ohishi K."/>
            <person name="Motoyama A."/>
            <person name="Aizu T."/>
            <person name="Enomoto A."/>
            <person name="Kondo K."/>
            <person name="Tanaka S."/>
            <person name="Hara Y."/>
            <person name="Koshikawa S."/>
            <person name="Sagara H."/>
            <person name="Miura T."/>
            <person name="Yokobori S."/>
            <person name="Miyagawa K."/>
            <person name="Suzuki Y."/>
            <person name="Kubo T."/>
            <person name="Oyama M."/>
            <person name="Kohara Y."/>
            <person name="Fujiyama A."/>
            <person name="Arakawa K."/>
            <person name="Katayama T."/>
            <person name="Toyoda A."/>
            <person name="Kunieda T."/>
        </authorList>
    </citation>
    <scope>NUCLEOTIDE SEQUENCE [LARGE SCALE GENOMIC DNA]</scope>
    <source>
        <strain evidence="1 2">YOKOZUNA-1</strain>
    </source>
</reference>
<dbReference type="EMBL" id="BDGG01000004">
    <property type="protein sequence ID" value="GAU97000.1"/>
    <property type="molecule type" value="Genomic_DNA"/>
</dbReference>
<proteinExistence type="predicted"/>
<evidence type="ECO:0000313" key="1">
    <source>
        <dbReference type="EMBL" id="GAU97000.1"/>
    </source>
</evidence>
<evidence type="ECO:0000313" key="2">
    <source>
        <dbReference type="Proteomes" id="UP000186922"/>
    </source>
</evidence>
<keyword evidence="2" id="KW-1185">Reference proteome</keyword>
<organism evidence="1 2">
    <name type="scientific">Ramazzottius varieornatus</name>
    <name type="common">Water bear</name>
    <name type="synonym">Tardigrade</name>
    <dbReference type="NCBI Taxonomy" id="947166"/>
    <lineage>
        <taxon>Eukaryota</taxon>
        <taxon>Metazoa</taxon>
        <taxon>Ecdysozoa</taxon>
        <taxon>Tardigrada</taxon>
        <taxon>Eutardigrada</taxon>
        <taxon>Parachela</taxon>
        <taxon>Hypsibioidea</taxon>
        <taxon>Ramazzottiidae</taxon>
        <taxon>Ramazzottius</taxon>
    </lineage>
</organism>